<dbReference type="SMART" id="SM00198">
    <property type="entry name" value="SCP"/>
    <property type="match status" value="1"/>
</dbReference>
<dbReference type="InParanoid" id="A0A0G4FVL6"/>
<dbReference type="PRINTS" id="PR00837">
    <property type="entry name" value="V5TPXLIKE"/>
</dbReference>
<dbReference type="SUPFAM" id="SSF55797">
    <property type="entry name" value="PR-1-like"/>
    <property type="match status" value="1"/>
</dbReference>
<dbReference type="Proteomes" id="UP000041254">
    <property type="component" value="Unassembled WGS sequence"/>
</dbReference>
<dbReference type="VEuPathDB" id="CryptoDB:Vbra_16344"/>
<gene>
    <name evidence="2" type="ORF">Vbra_16344</name>
</gene>
<organism evidence="2 3">
    <name type="scientific">Vitrella brassicaformis (strain CCMP3155)</name>
    <dbReference type="NCBI Taxonomy" id="1169540"/>
    <lineage>
        <taxon>Eukaryota</taxon>
        <taxon>Sar</taxon>
        <taxon>Alveolata</taxon>
        <taxon>Colpodellida</taxon>
        <taxon>Vitrellaceae</taxon>
        <taxon>Vitrella</taxon>
    </lineage>
</organism>
<sequence length="312" mass="34509">MTFGIAFTVELAEQFFILHNTLRCLHDAPPLAWDWYVGTSGQQWADRGIFEHSESYQLEPPAGPAGENLALGHEDALKATQAWYDEVEQWTPGSGFSSGTGHFTAMVWKGAKSFGCGVKTDSSRGGTLYVCRYKGDDELGKNTPNMQGYFDEMVQERNPDKTEEACRQQTEEEWVKLLEAGIGVPPSLSTFEQNMLSPLRTADACAGTGVTPQTCVNLNLRLKKYRTTFEPLCASDDPPEKGCGTLGEMCCLRCNLNGNDPEYTECPAGEKGLPTEPSEHFSEEEWERIIGEIGRGEGKLRHIDLRQPAPLS</sequence>
<dbReference type="STRING" id="1169540.A0A0G4FVL6"/>
<dbReference type="EMBL" id="CDMY01000510">
    <property type="protein sequence ID" value="CEM19259.1"/>
    <property type="molecule type" value="Genomic_DNA"/>
</dbReference>
<dbReference type="InterPro" id="IPR035940">
    <property type="entry name" value="CAP_sf"/>
</dbReference>
<evidence type="ECO:0000313" key="2">
    <source>
        <dbReference type="EMBL" id="CEM19259.1"/>
    </source>
</evidence>
<dbReference type="Gene3D" id="3.40.33.10">
    <property type="entry name" value="CAP"/>
    <property type="match status" value="1"/>
</dbReference>
<dbReference type="AlphaFoldDB" id="A0A0G4FVL6"/>
<dbReference type="OrthoDB" id="406114at2759"/>
<name>A0A0G4FVL6_VITBC</name>
<protein>
    <recommendedName>
        <fullName evidence="1">SCP domain-containing protein</fullName>
    </recommendedName>
</protein>
<feature type="domain" description="SCP" evidence="1">
    <location>
        <begin position="11"/>
        <end position="145"/>
    </location>
</feature>
<evidence type="ECO:0000313" key="3">
    <source>
        <dbReference type="Proteomes" id="UP000041254"/>
    </source>
</evidence>
<accession>A0A0G4FVL6</accession>
<dbReference type="PhylomeDB" id="A0A0G4FVL6"/>
<dbReference type="InterPro" id="IPR001283">
    <property type="entry name" value="CRISP-related"/>
</dbReference>
<dbReference type="InterPro" id="IPR014044">
    <property type="entry name" value="CAP_dom"/>
</dbReference>
<evidence type="ECO:0000259" key="1">
    <source>
        <dbReference type="SMART" id="SM00198"/>
    </source>
</evidence>
<dbReference type="PANTHER" id="PTHR10334">
    <property type="entry name" value="CYSTEINE-RICH SECRETORY PROTEIN-RELATED"/>
    <property type="match status" value="1"/>
</dbReference>
<reference evidence="2 3" key="1">
    <citation type="submission" date="2014-11" db="EMBL/GenBank/DDBJ databases">
        <authorList>
            <person name="Zhu J."/>
            <person name="Qi W."/>
            <person name="Song R."/>
        </authorList>
    </citation>
    <scope>NUCLEOTIDE SEQUENCE [LARGE SCALE GENOMIC DNA]</scope>
</reference>
<dbReference type="Pfam" id="PF00188">
    <property type="entry name" value="CAP"/>
    <property type="match status" value="1"/>
</dbReference>
<proteinExistence type="predicted"/>
<keyword evidence="3" id="KW-1185">Reference proteome</keyword>